<evidence type="ECO:0000256" key="3">
    <source>
        <dbReference type="ARBA" id="ARBA00022857"/>
    </source>
</evidence>
<dbReference type="InterPro" id="IPR051019">
    <property type="entry name" value="VLCFA-Steroid_DH"/>
</dbReference>
<evidence type="ECO:0000256" key="2">
    <source>
        <dbReference type="ARBA" id="ARBA00006484"/>
    </source>
</evidence>
<dbReference type="HOGENOM" id="CLU_010194_38_2_1"/>
<dbReference type="EMBL" id="KL198047">
    <property type="protein sequence ID" value="KDQ12956.1"/>
    <property type="molecule type" value="Genomic_DNA"/>
</dbReference>
<keyword evidence="4" id="KW-0560">Oxidoreductase</keyword>
<dbReference type="InterPro" id="IPR020904">
    <property type="entry name" value="Sc_DH/Rdtase_CS"/>
</dbReference>
<feature type="chain" id="PRO_5001645748" evidence="6">
    <location>
        <begin position="26"/>
        <end position="303"/>
    </location>
</feature>
<gene>
    <name evidence="7" type="ORF">BOTBODRAFT_188932</name>
</gene>
<sequence length="303" mass="32659">MPLLSTIGCIALAFALLRTLQFIYSASSPGNLPRYRHHGSYAFVTGSTNGIGKALAFALAERGFNIILHGRNPTKLDATKKELQARFPQTKLETILADACTADPAELADRIAHLPVSVLINNAGVGTFDGEMLYLNAASQKQVDAMMSTNMRFPTLLTRAMIPRLAQPALVVNLSSVTSIAAPPNIVVYGSTKTFINALTAGVRREVAVQGMDITVQTLQVGSVTTAGSMATLGFLSPTPDVYARYVLDRIGGRQNLVMGYPWHWVLYGPANVLPARAMEFLLHTIIENGKKAGGRTNFNKAR</sequence>
<dbReference type="InterPro" id="IPR036291">
    <property type="entry name" value="NAD(P)-bd_dom_sf"/>
</dbReference>
<keyword evidence="3" id="KW-0521">NADP</keyword>
<evidence type="ECO:0000256" key="6">
    <source>
        <dbReference type="SAM" id="SignalP"/>
    </source>
</evidence>
<evidence type="ECO:0000313" key="8">
    <source>
        <dbReference type="Proteomes" id="UP000027195"/>
    </source>
</evidence>
<evidence type="ECO:0000256" key="4">
    <source>
        <dbReference type="ARBA" id="ARBA00023002"/>
    </source>
</evidence>
<evidence type="ECO:0000256" key="1">
    <source>
        <dbReference type="ARBA" id="ARBA00004240"/>
    </source>
</evidence>
<dbReference type="FunCoup" id="A0A067MN11">
    <property type="interactions" value="470"/>
</dbReference>
<dbReference type="OrthoDB" id="47007at2759"/>
<dbReference type="InterPro" id="IPR002347">
    <property type="entry name" value="SDR_fam"/>
</dbReference>
<comment type="similarity">
    <text evidence="2 5">Belongs to the short-chain dehydrogenases/reductases (SDR) family.</text>
</comment>
<organism evidence="7 8">
    <name type="scientific">Botryobasidium botryosum (strain FD-172 SS1)</name>
    <dbReference type="NCBI Taxonomy" id="930990"/>
    <lineage>
        <taxon>Eukaryota</taxon>
        <taxon>Fungi</taxon>
        <taxon>Dikarya</taxon>
        <taxon>Basidiomycota</taxon>
        <taxon>Agaricomycotina</taxon>
        <taxon>Agaricomycetes</taxon>
        <taxon>Cantharellales</taxon>
        <taxon>Botryobasidiaceae</taxon>
        <taxon>Botryobasidium</taxon>
    </lineage>
</organism>
<dbReference type="Proteomes" id="UP000027195">
    <property type="component" value="Unassembled WGS sequence"/>
</dbReference>
<dbReference type="PANTHER" id="PTHR43899:SF13">
    <property type="entry name" value="RH59310P"/>
    <property type="match status" value="1"/>
</dbReference>
<accession>A0A067MN11</accession>
<dbReference type="InParanoid" id="A0A067MN11"/>
<keyword evidence="8" id="KW-1185">Reference proteome</keyword>
<dbReference type="GO" id="GO:0005783">
    <property type="term" value="C:endoplasmic reticulum"/>
    <property type="evidence" value="ECO:0007669"/>
    <property type="project" value="UniProtKB-SubCell"/>
</dbReference>
<dbReference type="GO" id="GO:0016491">
    <property type="term" value="F:oxidoreductase activity"/>
    <property type="evidence" value="ECO:0007669"/>
    <property type="project" value="UniProtKB-KW"/>
</dbReference>
<proteinExistence type="inferred from homology"/>
<dbReference type="Gene3D" id="3.40.50.720">
    <property type="entry name" value="NAD(P)-binding Rossmann-like Domain"/>
    <property type="match status" value="1"/>
</dbReference>
<name>A0A067MN11_BOTB1</name>
<protein>
    <submittedName>
        <fullName evidence="7">Uncharacterized protein</fullName>
    </submittedName>
</protein>
<reference evidence="8" key="1">
    <citation type="journal article" date="2014" name="Proc. Natl. Acad. Sci. U.S.A.">
        <title>Extensive sampling of basidiomycete genomes demonstrates inadequacy of the white-rot/brown-rot paradigm for wood decay fungi.</title>
        <authorList>
            <person name="Riley R."/>
            <person name="Salamov A.A."/>
            <person name="Brown D.W."/>
            <person name="Nagy L.G."/>
            <person name="Floudas D."/>
            <person name="Held B.W."/>
            <person name="Levasseur A."/>
            <person name="Lombard V."/>
            <person name="Morin E."/>
            <person name="Otillar R."/>
            <person name="Lindquist E.A."/>
            <person name="Sun H."/>
            <person name="LaButti K.M."/>
            <person name="Schmutz J."/>
            <person name="Jabbour D."/>
            <person name="Luo H."/>
            <person name="Baker S.E."/>
            <person name="Pisabarro A.G."/>
            <person name="Walton J.D."/>
            <person name="Blanchette R.A."/>
            <person name="Henrissat B."/>
            <person name="Martin F."/>
            <person name="Cullen D."/>
            <person name="Hibbett D.S."/>
            <person name="Grigoriev I.V."/>
        </authorList>
    </citation>
    <scope>NUCLEOTIDE SEQUENCE [LARGE SCALE GENOMIC DNA]</scope>
    <source>
        <strain evidence="8">FD-172 SS1</strain>
    </source>
</reference>
<evidence type="ECO:0000256" key="5">
    <source>
        <dbReference type="RuleBase" id="RU000363"/>
    </source>
</evidence>
<dbReference type="PIRSF" id="PIRSF000126">
    <property type="entry name" value="11-beta-HSD1"/>
    <property type="match status" value="1"/>
</dbReference>
<dbReference type="STRING" id="930990.A0A067MN11"/>
<comment type="subcellular location">
    <subcellularLocation>
        <location evidence="1">Endoplasmic reticulum</location>
    </subcellularLocation>
</comment>
<dbReference type="AlphaFoldDB" id="A0A067MN11"/>
<dbReference type="PANTHER" id="PTHR43899">
    <property type="entry name" value="RH59310P"/>
    <property type="match status" value="1"/>
</dbReference>
<dbReference type="Pfam" id="PF00106">
    <property type="entry name" value="adh_short"/>
    <property type="match status" value="1"/>
</dbReference>
<dbReference type="SUPFAM" id="SSF51735">
    <property type="entry name" value="NAD(P)-binding Rossmann-fold domains"/>
    <property type="match status" value="1"/>
</dbReference>
<evidence type="ECO:0000313" key="7">
    <source>
        <dbReference type="EMBL" id="KDQ12956.1"/>
    </source>
</evidence>
<feature type="signal peptide" evidence="6">
    <location>
        <begin position="1"/>
        <end position="25"/>
    </location>
</feature>
<dbReference type="PRINTS" id="PR00081">
    <property type="entry name" value="GDHRDH"/>
</dbReference>
<keyword evidence="6" id="KW-0732">Signal</keyword>
<dbReference type="PROSITE" id="PS00061">
    <property type="entry name" value="ADH_SHORT"/>
    <property type="match status" value="1"/>
</dbReference>
<dbReference type="PRINTS" id="PR00080">
    <property type="entry name" value="SDRFAMILY"/>
</dbReference>